<dbReference type="AlphaFoldDB" id="A0A8J5MRI1"/>
<evidence type="ECO:0000313" key="3">
    <source>
        <dbReference type="Proteomes" id="UP000747542"/>
    </source>
</evidence>
<dbReference type="PANTHER" id="PTHR16026:SF0">
    <property type="entry name" value="CARTILAGE ACIDIC PROTEIN 1"/>
    <property type="match status" value="1"/>
</dbReference>
<dbReference type="OrthoDB" id="10022113at2759"/>
<feature type="domain" description="ASPIC/UnbV" evidence="1">
    <location>
        <begin position="424"/>
        <end position="481"/>
    </location>
</feature>
<sequence>MFLDITQNLFRQSPEDNSVQLSCGLAVTDVDNDGQLEIIVAGSVGPNLVLKYNQAENQLENLAVDDPTSPYYALRDVGGNTIDVCACDIDGDGREEIYFLSPSQVYGAKLFKFRNGRYEDILADEVNQQLASRLAGISVTCIDRNGTGKYAIYLPNYSRGNYSTPFLIEMDESRSDVANGVVVLRNVVQEAGIAKLTGGRGVTAGPILSKDGRSDLFCNSEHGPNFLFKNNGNGTFTDVAAESGISDAYENGGRGVMLTDFDGNGKLDIVYGNCNGPHKIFLQTADDEGRPKFRNIATEEFAEPSSIRTVVAADFNNDGSLEVLMNNFAYRGPAPNRLYQILRSVNGQDPTIKEMNIGKALEPYSQGTGCAVVDLNGDGVLEVILSHGRSSTKTLSIFSLPPEEKMSERGWLRVRVLTHQGAPARGAKVTLHCKRGRQTRAIDTGSGYLCQIEPVAHFGLDHDIPVKLEVLWPDTKFKVINVEASNVNSEMLVTHPG</sequence>
<name>A0A8J5MRI1_HOMAM</name>
<organism evidence="2 3">
    <name type="scientific">Homarus americanus</name>
    <name type="common">American lobster</name>
    <dbReference type="NCBI Taxonomy" id="6706"/>
    <lineage>
        <taxon>Eukaryota</taxon>
        <taxon>Metazoa</taxon>
        <taxon>Ecdysozoa</taxon>
        <taxon>Arthropoda</taxon>
        <taxon>Crustacea</taxon>
        <taxon>Multicrustacea</taxon>
        <taxon>Malacostraca</taxon>
        <taxon>Eumalacostraca</taxon>
        <taxon>Eucarida</taxon>
        <taxon>Decapoda</taxon>
        <taxon>Pleocyemata</taxon>
        <taxon>Astacidea</taxon>
        <taxon>Nephropoidea</taxon>
        <taxon>Nephropidae</taxon>
        <taxon>Homarus</taxon>
    </lineage>
</organism>
<dbReference type="InterPro" id="IPR011519">
    <property type="entry name" value="UnbV_ASPIC"/>
</dbReference>
<proteinExistence type="predicted"/>
<dbReference type="EMBL" id="JAHLQT010029607">
    <property type="protein sequence ID" value="KAG7161240.1"/>
    <property type="molecule type" value="Genomic_DNA"/>
</dbReference>
<evidence type="ECO:0000313" key="2">
    <source>
        <dbReference type="EMBL" id="KAG7161240.1"/>
    </source>
</evidence>
<accession>A0A8J5MRI1</accession>
<dbReference type="InterPro" id="IPR027039">
    <property type="entry name" value="Crtac1"/>
</dbReference>
<dbReference type="Pfam" id="PF13517">
    <property type="entry name" value="FG-GAP_3"/>
    <property type="match status" value="2"/>
</dbReference>
<protein>
    <submittedName>
        <fullName evidence="2">Cartilage acidic protein 1-like</fullName>
    </submittedName>
</protein>
<dbReference type="InterPro" id="IPR013517">
    <property type="entry name" value="FG-GAP"/>
</dbReference>
<reference evidence="2" key="1">
    <citation type="journal article" date="2021" name="Sci. Adv.">
        <title>The American lobster genome reveals insights on longevity, neural, and immune adaptations.</title>
        <authorList>
            <person name="Polinski J.M."/>
            <person name="Zimin A.V."/>
            <person name="Clark K.F."/>
            <person name="Kohn A.B."/>
            <person name="Sadowski N."/>
            <person name="Timp W."/>
            <person name="Ptitsyn A."/>
            <person name="Khanna P."/>
            <person name="Romanova D.Y."/>
            <person name="Williams P."/>
            <person name="Greenwood S.J."/>
            <person name="Moroz L.L."/>
            <person name="Walt D.R."/>
            <person name="Bodnar A.G."/>
        </authorList>
    </citation>
    <scope>NUCLEOTIDE SEQUENCE</scope>
    <source>
        <strain evidence="2">GMGI-L3</strain>
    </source>
</reference>
<dbReference type="PANTHER" id="PTHR16026">
    <property type="entry name" value="CARTILAGE ACIDIC PROTEIN 1"/>
    <property type="match status" value="1"/>
</dbReference>
<gene>
    <name evidence="2" type="primary">Crtac1-L</name>
    <name evidence="2" type="ORF">Hamer_G016295</name>
</gene>
<keyword evidence="3" id="KW-1185">Reference proteome</keyword>
<dbReference type="Proteomes" id="UP000747542">
    <property type="component" value="Unassembled WGS sequence"/>
</dbReference>
<comment type="caution">
    <text evidence="2">The sequence shown here is derived from an EMBL/GenBank/DDBJ whole genome shotgun (WGS) entry which is preliminary data.</text>
</comment>
<dbReference type="Pfam" id="PF07593">
    <property type="entry name" value="UnbV_ASPIC"/>
    <property type="match status" value="1"/>
</dbReference>
<evidence type="ECO:0000259" key="1">
    <source>
        <dbReference type="Pfam" id="PF07593"/>
    </source>
</evidence>